<dbReference type="OrthoDB" id="9800643at2"/>
<sequence length="338" mass="36793">MSGARPPARRGAFERAAPSSADARATLRTLRDLLRFAISRFEAAGLAYGQGTDNARDEAAWLLLWSLRLPPDELDMWLDCRLAGTEIDAALALIERRCDERVPAAWLTGEAWLRGVRFRSDWRALVPRSLIAEALEESLADWLAEDMPEWLDAEAGPQEGPEGWPERVLDLCTGGGSLAILAALRFPDAEVVGSDLSADALSLAAENLSLHQLEDRVRLAQGDLFGGLAAGERFDLILCNPPYVNAASMAALPPEFLAEPQIALAGGTDGMGFVRRLLDEAPARLNPRGLLVLEIGHEAEHFEAAFPDLEFAWLPVTAGERMIVAATRRALDARAARR</sequence>
<keyword evidence="3" id="KW-0949">S-adenosyl-L-methionine</keyword>
<dbReference type="GO" id="GO:0005829">
    <property type="term" value="C:cytosol"/>
    <property type="evidence" value="ECO:0007669"/>
    <property type="project" value="TreeGrafter"/>
</dbReference>
<evidence type="ECO:0000313" key="6">
    <source>
        <dbReference type="EMBL" id="TXL67172.1"/>
    </source>
</evidence>
<dbReference type="EMBL" id="VDUY01000002">
    <property type="protein sequence ID" value="TXL67172.1"/>
    <property type="molecule type" value="Genomic_DNA"/>
</dbReference>
<dbReference type="Pfam" id="PF05175">
    <property type="entry name" value="MTS"/>
    <property type="match status" value="1"/>
</dbReference>
<dbReference type="InterPro" id="IPR002052">
    <property type="entry name" value="DNA_methylase_N6_adenine_CS"/>
</dbReference>
<dbReference type="GO" id="GO:0036009">
    <property type="term" value="F:protein-glutamine N-methyltransferase activity"/>
    <property type="evidence" value="ECO:0007669"/>
    <property type="project" value="InterPro"/>
</dbReference>
<dbReference type="AlphaFoldDB" id="A0A5C8P1H7"/>
<evidence type="ECO:0000256" key="3">
    <source>
        <dbReference type="ARBA" id="ARBA00022691"/>
    </source>
</evidence>
<keyword evidence="6" id="KW-0687">Ribonucleoprotein</keyword>
<evidence type="ECO:0000256" key="2">
    <source>
        <dbReference type="ARBA" id="ARBA00022679"/>
    </source>
</evidence>
<keyword evidence="7" id="KW-1185">Reference proteome</keyword>
<protein>
    <submittedName>
        <fullName evidence="6">50S ribosomal protein L3 N(5)-glutamine methyltransferase</fullName>
        <ecNumber evidence="6">2.1.1.298</ecNumber>
    </submittedName>
</protein>
<dbReference type="NCBIfam" id="TIGR03533">
    <property type="entry name" value="L3_gln_methyl"/>
    <property type="match status" value="1"/>
</dbReference>
<dbReference type="GO" id="GO:0032259">
    <property type="term" value="P:methylation"/>
    <property type="evidence" value="ECO:0007669"/>
    <property type="project" value="UniProtKB-KW"/>
</dbReference>
<feature type="domain" description="Methyltransferase small" evidence="4">
    <location>
        <begin position="166"/>
        <end position="258"/>
    </location>
</feature>
<dbReference type="PROSITE" id="PS00092">
    <property type="entry name" value="N6_MTASE"/>
    <property type="match status" value="1"/>
</dbReference>
<dbReference type="GO" id="GO:0003676">
    <property type="term" value="F:nucleic acid binding"/>
    <property type="evidence" value="ECO:0007669"/>
    <property type="project" value="InterPro"/>
</dbReference>
<dbReference type="Gene3D" id="3.40.50.150">
    <property type="entry name" value="Vaccinia Virus protein VP39"/>
    <property type="match status" value="1"/>
</dbReference>
<gene>
    <name evidence="6" type="primary">prmB</name>
    <name evidence="6" type="ORF">FHP08_06040</name>
</gene>
<proteinExistence type="predicted"/>
<dbReference type="InterPro" id="IPR029063">
    <property type="entry name" value="SAM-dependent_MTases_sf"/>
</dbReference>
<evidence type="ECO:0000313" key="7">
    <source>
        <dbReference type="Proteomes" id="UP000321548"/>
    </source>
</evidence>
<dbReference type="InterPro" id="IPR007848">
    <property type="entry name" value="Small_mtfrase_dom"/>
</dbReference>
<keyword evidence="6" id="KW-0689">Ribosomal protein</keyword>
<dbReference type="Gene3D" id="1.10.8.10">
    <property type="entry name" value="DNA helicase RuvA subunit, C-terminal domain"/>
    <property type="match status" value="1"/>
</dbReference>
<evidence type="ECO:0000259" key="4">
    <source>
        <dbReference type="Pfam" id="PF05175"/>
    </source>
</evidence>
<comment type="caution">
    <text evidence="6">The sequence shown here is derived from an EMBL/GenBank/DDBJ whole genome shotgun (WGS) entry which is preliminary data.</text>
</comment>
<dbReference type="InterPro" id="IPR040758">
    <property type="entry name" value="PrmC_N"/>
</dbReference>
<evidence type="ECO:0000256" key="1">
    <source>
        <dbReference type="ARBA" id="ARBA00022603"/>
    </source>
</evidence>
<dbReference type="InterPro" id="IPR017127">
    <property type="entry name" value="Ribosome_uL3_MTase"/>
</dbReference>
<evidence type="ECO:0000259" key="5">
    <source>
        <dbReference type="Pfam" id="PF17827"/>
    </source>
</evidence>
<dbReference type="PANTHER" id="PTHR47806:SF1">
    <property type="entry name" value="RIBOSOMAL PROTEIN UL3 GLUTAMINE METHYLTRANSFERASE"/>
    <property type="match status" value="1"/>
</dbReference>
<feature type="domain" description="Release factor glutamine methyltransferase N-terminal" evidence="5">
    <location>
        <begin position="32"/>
        <end position="109"/>
    </location>
</feature>
<dbReference type="Pfam" id="PF17827">
    <property type="entry name" value="PrmC_N"/>
    <property type="match status" value="1"/>
</dbReference>
<dbReference type="NCBIfam" id="TIGR00536">
    <property type="entry name" value="hemK_fam"/>
    <property type="match status" value="1"/>
</dbReference>
<dbReference type="EC" id="2.1.1.298" evidence="6"/>
<organism evidence="6 7">
    <name type="scientific">Zeimonas arvi</name>
    <dbReference type="NCBI Taxonomy" id="2498847"/>
    <lineage>
        <taxon>Bacteria</taxon>
        <taxon>Pseudomonadati</taxon>
        <taxon>Pseudomonadota</taxon>
        <taxon>Betaproteobacteria</taxon>
        <taxon>Burkholderiales</taxon>
        <taxon>Burkholderiaceae</taxon>
        <taxon>Zeimonas</taxon>
    </lineage>
</organism>
<dbReference type="CDD" id="cd02440">
    <property type="entry name" value="AdoMet_MTases"/>
    <property type="match status" value="1"/>
</dbReference>
<keyword evidence="1 6" id="KW-0489">Methyltransferase</keyword>
<name>A0A5C8P1H7_9BURK</name>
<dbReference type="InterPro" id="IPR004556">
    <property type="entry name" value="HemK-like"/>
</dbReference>
<dbReference type="Proteomes" id="UP000321548">
    <property type="component" value="Unassembled WGS sequence"/>
</dbReference>
<dbReference type="SUPFAM" id="SSF53335">
    <property type="entry name" value="S-adenosyl-L-methionine-dependent methyltransferases"/>
    <property type="match status" value="1"/>
</dbReference>
<dbReference type="PANTHER" id="PTHR47806">
    <property type="entry name" value="50S RIBOSOMAL PROTEIN L3 GLUTAMINE METHYLTRANSFERASE"/>
    <property type="match status" value="1"/>
</dbReference>
<dbReference type="PIRSF" id="PIRSF037167">
    <property type="entry name" value="Mtase_YfcB_prd"/>
    <property type="match status" value="1"/>
</dbReference>
<accession>A0A5C8P1H7</accession>
<dbReference type="RefSeq" id="WP_147703421.1">
    <property type="nucleotide sequence ID" value="NZ_VDUY01000002.1"/>
</dbReference>
<dbReference type="GO" id="GO:0005840">
    <property type="term" value="C:ribosome"/>
    <property type="evidence" value="ECO:0007669"/>
    <property type="project" value="UniProtKB-KW"/>
</dbReference>
<keyword evidence="2 6" id="KW-0808">Transferase</keyword>
<reference evidence="6 7" key="1">
    <citation type="submission" date="2019-06" db="EMBL/GenBank/DDBJ databases">
        <title>Quisquiliibacterium sp. nov., isolated from a maize field.</title>
        <authorList>
            <person name="Lin S.-Y."/>
            <person name="Tsai C.-F."/>
            <person name="Young C.-C."/>
        </authorList>
    </citation>
    <scope>NUCLEOTIDE SEQUENCE [LARGE SCALE GENOMIC DNA]</scope>
    <source>
        <strain evidence="6 7">CC-CFT501</strain>
    </source>
</reference>